<dbReference type="GO" id="GO:0003700">
    <property type="term" value="F:DNA-binding transcription factor activity"/>
    <property type="evidence" value="ECO:0007669"/>
    <property type="project" value="InterPro"/>
</dbReference>
<proteinExistence type="predicted"/>
<organism evidence="5 6">
    <name type="scientific">Chitinophaga flava</name>
    <dbReference type="NCBI Taxonomy" id="2259036"/>
    <lineage>
        <taxon>Bacteria</taxon>
        <taxon>Pseudomonadati</taxon>
        <taxon>Bacteroidota</taxon>
        <taxon>Chitinophagia</taxon>
        <taxon>Chitinophagales</taxon>
        <taxon>Chitinophagaceae</taxon>
        <taxon>Chitinophaga</taxon>
    </lineage>
</organism>
<dbReference type="RefSeq" id="WP_113618103.1">
    <property type="nucleotide sequence ID" value="NZ_QFFJ01000002.1"/>
</dbReference>
<evidence type="ECO:0000313" key="5">
    <source>
        <dbReference type="EMBL" id="RBL89359.1"/>
    </source>
</evidence>
<dbReference type="PANTHER" id="PTHR43280:SF28">
    <property type="entry name" value="HTH-TYPE TRANSCRIPTIONAL ACTIVATOR RHAS"/>
    <property type="match status" value="1"/>
</dbReference>
<feature type="domain" description="HTH araC/xylS-type" evidence="4">
    <location>
        <begin position="160"/>
        <end position="258"/>
    </location>
</feature>
<name>A0A365XSN1_9BACT</name>
<dbReference type="InterPro" id="IPR018060">
    <property type="entry name" value="HTH_AraC"/>
</dbReference>
<reference evidence="5 6" key="1">
    <citation type="submission" date="2018-05" db="EMBL/GenBank/DDBJ databases">
        <title>Chitinophaga sp. K3CV102501T nov., isolated from isolated from a monsoon evergreen broad-leaved forest soil.</title>
        <authorList>
            <person name="Lv Y."/>
        </authorList>
    </citation>
    <scope>NUCLEOTIDE SEQUENCE [LARGE SCALE GENOMIC DNA]</scope>
    <source>
        <strain evidence="5 6">GDMCC 1.1325</strain>
    </source>
</reference>
<dbReference type="OrthoDB" id="511992at2"/>
<evidence type="ECO:0000259" key="4">
    <source>
        <dbReference type="PROSITE" id="PS01124"/>
    </source>
</evidence>
<keyword evidence="2" id="KW-0238">DNA-binding</keyword>
<comment type="caution">
    <text evidence="5">The sequence shown here is derived from an EMBL/GenBank/DDBJ whole genome shotgun (WGS) entry which is preliminary data.</text>
</comment>
<dbReference type="PANTHER" id="PTHR43280">
    <property type="entry name" value="ARAC-FAMILY TRANSCRIPTIONAL REGULATOR"/>
    <property type="match status" value="1"/>
</dbReference>
<evidence type="ECO:0000256" key="2">
    <source>
        <dbReference type="ARBA" id="ARBA00023125"/>
    </source>
</evidence>
<dbReference type="Pfam" id="PF12833">
    <property type="entry name" value="HTH_18"/>
    <property type="match status" value="1"/>
</dbReference>
<dbReference type="InterPro" id="IPR009057">
    <property type="entry name" value="Homeodomain-like_sf"/>
</dbReference>
<protein>
    <recommendedName>
        <fullName evidence="4">HTH araC/xylS-type domain-containing protein</fullName>
    </recommendedName>
</protein>
<keyword evidence="1" id="KW-0805">Transcription regulation</keyword>
<dbReference type="AlphaFoldDB" id="A0A365XSN1"/>
<gene>
    <name evidence="5" type="ORF">DF182_22830</name>
</gene>
<keyword evidence="3" id="KW-0804">Transcription</keyword>
<dbReference type="GO" id="GO:0043565">
    <property type="term" value="F:sequence-specific DNA binding"/>
    <property type="evidence" value="ECO:0007669"/>
    <property type="project" value="InterPro"/>
</dbReference>
<accession>A0A365XSN1</accession>
<keyword evidence="6" id="KW-1185">Reference proteome</keyword>
<sequence length="258" mass="29531">MDQLGTGAFLGVSKANYHLSGIILSEIVYNSRVSEEWHHHANPHCSLILEGGNLEHRQHRQQDALPGQLLRYAAGEVHRNLHTLHPSRNLNLELEPTFFKTYDLPEMTWETIAEHDLQLAVLKLYHACSMQEGTLAHTSLLSLWGQQPERPGKGLPAWAVRIRELLQDQWDTPFTLASLSAQVGVHPVTVSRYFPLYFHCTLGEYLRKIKVAHSLALVRNKENSLTNIALQCGFYDQSHFIRSFRLYTGYRPGVFRKL</sequence>
<evidence type="ECO:0000313" key="6">
    <source>
        <dbReference type="Proteomes" id="UP000253410"/>
    </source>
</evidence>
<dbReference type="Gene3D" id="1.10.10.60">
    <property type="entry name" value="Homeodomain-like"/>
    <property type="match status" value="1"/>
</dbReference>
<dbReference type="Proteomes" id="UP000253410">
    <property type="component" value="Unassembled WGS sequence"/>
</dbReference>
<dbReference type="PROSITE" id="PS01124">
    <property type="entry name" value="HTH_ARAC_FAMILY_2"/>
    <property type="match status" value="1"/>
</dbReference>
<evidence type="ECO:0000256" key="1">
    <source>
        <dbReference type="ARBA" id="ARBA00023015"/>
    </source>
</evidence>
<dbReference type="EMBL" id="QFFJ01000002">
    <property type="protein sequence ID" value="RBL89359.1"/>
    <property type="molecule type" value="Genomic_DNA"/>
</dbReference>
<dbReference type="SUPFAM" id="SSF46689">
    <property type="entry name" value="Homeodomain-like"/>
    <property type="match status" value="2"/>
</dbReference>
<evidence type="ECO:0000256" key="3">
    <source>
        <dbReference type="ARBA" id="ARBA00023163"/>
    </source>
</evidence>
<dbReference type="SMART" id="SM00342">
    <property type="entry name" value="HTH_ARAC"/>
    <property type="match status" value="1"/>
</dbReference>